<sequence>VVGPKIIQKPIKVVMIRRGSITFHSVPIQQLLASIRKKVLLGADEISGDGKSWIRVDRHYQLCKFFSNGDHGNKILESEPDLSGEYENFETQVNLENQFQEVADLLKDINN</sequence>
<dbReference type="AlphaFoldDB" id="A0A381UC58"/>
<organism evidence="1">
    <name type="scientific">marine metagenome</name>
    <dbReference type="NCBI Taxonomy" id="408172"/>
    <lineage>
        <taxon>unclassified sequences</taxon>
        <taxon>metagenomes</taxon>
        <taxon>ecological metagenomes</taxon>
    </lineage>
</organism>
<protein>
    <submittedName>
        <fullName evidence="1">Uncharacterized protein</fullName>
    </submittedName>
</protein>
<name>A0A381UC58_9ZZZZ</name>
<accession>A0A381UC58</accession>
<proteinExistence type="predicted"/>
<gene>
    <name evidence="1" type="ORF">METZ01_LOCUS78042</name>
</gene>
<reference evidence="1" key="1">
    <citation type="submission" date="2018-05" db="EMBL/GenBank/DDBJ databases">
        <authorList>
            <person name="Lanie J.A."/>
            <person name="Ng W.-L."/>
            <person name="Kazmierczak K.M."/>
            <person name="Andrzejewski T.M."/>
            <person name="Davidsen T.M."/>
            <person name="Wayne K.J."/>
            <person name="Tettelin H."/>
            <person name="Glass J.I."/>
            <person name="Rusch D."/>
            <person name="Podicherti R."/>
            <person name="Tsui H.-C.T."/>
            <person name="Winkler M.E."/>
        </authorList>
    </citation>
    <scope>NUCLEOTIDE SEQUENCE</scope>
</reference>
<evidence type="ECO:0000313" key="1">
    <source>
        <dbReference type="EMBL" id="SVA25188.1"/>
    </source>
</evidence>
<dbReference type="EMBL" id="UINC01006055">
    <property type="protein sequence ID" value="SVA25188.1"/>
    <property type="molecule type" value="Genomic_DNA"/>
</dbReference>
<feature type="non-terminal residue" evidence="1">
    <location>
        <position position="1"/>
    </location>
</feature>